<proteinExistence type="predicted"/>
<keyword evidence="5" id="KW-1185">Reference proteome</keyword>
<evidence type="ECO:0000313" key="4">
    <source>
        <dbReference type="EMBL" id="RLL47434.1"/>
    </source>
</evidence>
<dbReference type="PANTHER" id="PTHR23416">
    <property type="entry name" value="SIALIC ACID SYNTHASE-RELATED"/>
    <property type="match status" value="1"/>
</dbReference>
<dbReference type="InterPro" id="IPR001451">
    <property type="entry name" value="Hexapep"/>
</dbReference>
<sequence>MKAHNFNKRLTSSITEKPLTVKDEIIELCKLHVEPKWKSYIRLFLNMYLSRKMKLSSYGVGCQLGKHSKASNTVLGRYASFGPYCEFNSPLVIGDLTMLSSEVLVIGQDHDAFNSKLPMRIAFPKSERPITVIESDCWIGARVTIMEGVRIGRGSVIGANSVVTKSIPPYSVAVGAPARVIKQRFNNEDMKEYDRYLYGDEFEVVN</sequence>
<dbReference type="GO" id="GO:0016746">
    <property type="term" value="F:acyltransferase activity"/>
    <property type="evidence" value="ECO:0007669"/>
    <property type="project" value="UniProtKB-KW"/>
</dbReference>
<dbReference type="Gene3D" id="2.160.10.10">
    <property type="entry name" value="Hexapeptide repeat proteins"/>
    <property type="match status" value="1"/>
</dbReference>
<keyword evidence="1" id="KW-0808">Transferase</keyword>
<dbReference type="Proteomes" id="UP000273105">
    <property type="component" value="Unassembled WGS sequence"/>
</dbReference>
<dbReference type="SUPFAM" id="SSF51161">
    <property type="entry name" value="Trimeric LpxA-like enzymes"/>
    <property type="match status" value="1"/>
</dbReference>
<dbReference type="PROSITE" id="PS00101">
    <property type="entry name" value="HEXAPEP_TRANSFERASES"/>
    <property type="match status" value="1"/>
</dbReference>
<gene>
    <name evidence="4" type="ORF">D9K79_06485</name>
</gene>
<dbReference type="EMBL" id="RCHE01000011">
    <property type="protein sequence ID" value="RLL47434.1"/>
    <property type="molecule type" value="Genomic_DNA"/>
</dbReference>
<dbReference type="CDD" id="cd04647">
    <property type="entry name" value="LbH_MAT_like"/>
    <property type="match status" value="1"/>
</dbReference>
<evidence type="ECO:0000313" key="5">
    <source>
        <dbReference type="Proteomes" id="UP000273105"/>
    </source>
</evidence>
<organism evidence="4 5">
    <name type="scientific">Acinetobacter cumulans</name>
    <dbReference type="NCBI Taxonomy" id="2136182"/>
    <lineage>
        <taxon>Bacteria</taxon>
        <taxon>Pseudomonadati</taxon>
        <taxon>Pseudomonadota</taxon>
        <taxon>Gammaproteobacteria</taxon>
        <taxon>Moraxellales</taxon>
        <taxon>Moraxellaceae</taxon>
        <taxon>Acinetobacter</taxon>
    </lineage>
</organism>
<dbReference type="PANTHER" id="PTHR23416:SF78">
    <property type="entry name" value="LIPOPOLYSACCHARIDE BIOSYNTHESIS O-ACETYL TRANSFERASE WBBJ-RELATED"/>
    <property type="match status" value="1"/>
</dbReference>
<keyword evidence="3 4" id="KW-0012">Acyltransferase</keyword>
<evidence type="ECO:0000256" key="1">
    <source>
        <dbReference type="ARBA" id="ARBA00022679"/>
    </source>
</evidence>
<dbReference type="InterPro" id="IPR051159">
    <property type="entry name" value="Hexapeptide_acetyltransf"/>
</dbReference>
<dbReference type="Pfam" id="PF00132">
    <property type="entry name" value="Hexapep"/>
    <property type="match status" value="1"/>
</dbReference>
<comment type="caution">
    <text evidence="4">The sequence shown here is derived from an EMBL/GenBank/DDBJ whole genome shotgun (WGS) entry which is preliminary data.</text>
</comment>
<reference evidence="4 5" key="1">
    <citation type="submission" date="2018-09" db="EMBL/GenBank/DDBJ databases">
        <title>The draft genome of Acinetobacter sp. strains.</title>
        <authorList>
            <person name="Qin J."/>
            <person name="Feng Y."/>
            <person name="Zong Z."/>
        </authorList>
    </citation>
    <scope>NUCLEOTIDE SEQUENCE [LARGE SCALE GENOMIC DNA]</scope>
    <source>
        <strain evidence="4 5">WCHAc060001</strain>
    </source>
</reference>
<dbReference type="InterPro" id="IPR011004">
    <property type="entry name" value="Trimer_LpxA-like_sf"/>
</dbReference>
<evidence type="ECO:0000256" key="3">
    <source>
        <dbReference type="ARBA" id="ARBA00023315"/>
    </source>
</evidence>
<name>A0ABX9U780_9GAMM</name>
<accession>A0ABX9U780</accession>
<evidence type="ECO:0000256" key="2">
    <source>
        <dbReference type="ARBA" id="ARBA00022737"/>
    </source>
</evidence>
<keyword evidence="2" id="KW-0677">Repeat</keyword>
<protein>
    <submittedName>
        <fullName evidence="4">Acyltransferase</fullName>
    </submittedName>
</protein>
<dbReference type="InterPro" id="IPR018357">
    <property type="entry name" value="Hexapep_transf_CS"/>
</dbReference>
<dbReference type="RefSeq" id="WP_121531716.1">
    <property type="nucleotide sequence ID" value="NZ_RCHE01000011.1"/>
</dbReference>